<evidence type="ECO:0000313" key="1">
    <source>
        <dbReference type="EMBL" id="QGZ91068.1"/>
    </source>
</evidence>
<accession>A0A857D5F1</accession>
<protein>
    <submittedName>
        <fullName evidence="1">Uncharacterized protein</fullName>
    </submittedName>
</protein>
<sequence length="132" mass="14791">MLIIRRSLARQGFKDYISRKLSAASPIYDFPSPMVSSSSYSKRANAIRPYNNMIAPMVGAHRVRPKSPLDISTKLRCTQIIPILLPFTQKPEEPVILSSVKVGTLIGPYHRGQLMAGYTRSQILSVIYLLTK</sequence>
<organism evidence="1 2">
    <name type="scientific">Microcystis aeruginosa FD4</name>
    <dbReference type="NCBI Taxonomy" id="2686288"/>
    <lineage>
        <taxon>Bacteria</taxon>
        <taxon>Bacillati</taxon>
        <taxon>Cyanobacteriota</taxon>
        <taxon>Cyanophyceae</taxon>
        <taxon>Oscillatoriophycideae</taxon>
        <taxon>Chroococcales</taxon>
        <taxon>Microcystaceae</taxon>
        <taxon>Microcystis</taxon>
    </lineage>
</organism>
<dbReference type="RefSeq" id="WP_158200943.1">
    <property type="nucleotide sequence ID" value="NZ_CP046973.1"/>
</dbReference>
<gene>
    <name evidence="1" type="ORF">GQR42_17715</name>
</gene>
<dbReference type="AlphaFoldDB" id="A0A857D5F1"/>
<evidence type="ECO:0000313" key="2">
    <source>
        <dbReference type="Proteomes" id="UP000438345"/>
    </source>
</evidence>
<dbReference type="EMBL" id="CP046973">
    <property type="protein sequence ID" value="QGZ91068.1"/>
    <property type="molecule type" value="Genomic_DNA"/>
</dbReference>
<proteinExistence type="predicted"/>
<name>A0A857D5F1_MICAE</name>
<dbReference type="Proteomes" id="UP000438345">
    <property type="component" value="Chromosome"/>
</dbReference>
<reference evidence="1 2" key="1">
    <citation type="submission" date="2019-12" db="EMBL/GenBank/DDBJ databases">
        <title>Complete genome sequence of Microcystis aeruginosa strain FD4.</title>
        <authorList>
            <person name="Urakawa H."/>
        </authorList>
    </citation>
    <scope>NUCLEOTIDE SEQUENCE [LARGE SCALE GENOMIC DNA]</scope>
    <source>
        <strain evidence="1 2">FD4</strain>
    </source>
</reference>